<protein>
    <submittedName>
        <fullName evidence="2">Uncharacterized protein</fullName>
    </submittedName>
</protein>
<name>A0A5J4TZ10_9EUKA</name>
<feature type="non-terminal residue" evidence="2">
    <location>
        <position position="1"/>
    </location>
</feature>
<dbReference type="AlphaFoldDB" id="A0A5J4TZ10"/>
<accession>A0A5J4TZ10</accession>
<evidence type="ECO:0000256" key="1">
    <source>
        <dbReference type="SAM" id="MobiDB-lite"/>
    </source>
</evidence>
<comment type="caution">
    <text evidence="2">The sequence shown here is derived from an EMBL/GenBank/DDBJ whole genome shotgun (WGS) entry which is preliminary data.</text>
</comment>
<evidence type="ECO:0000313" key="2">
    <source>
        <dbReference type="EMBL" id="KAA6363213.1"/>
    </source>
</evidence>
<organism evidence="2 3">
    <name type="scientific">Streblomastix strix</name>
    <dbReference type="NCBI Taxonomy" id="222440"/>
    <lineage>
        <taxon>Eukaryota</taxon>
        <taxon>Metamonada</taxon>
        <taxon>Preaxostyla</taxon>
        <taxon>Oxymonadida</taxon>
        <taxon>Streblomastigidae</taxon>
        <taxon>Streblomastix</taxon>
    </lineage>
</organism>
<dbReference type="Proteomes" id="UP000324800">
    <property type="component" value="Unassembled WGS sequence"/>
</dbReference>
<feature type="region of interest" description="Disordered" evidence="1">
    <location>
        <begin position="1"/>
        <end position="61"/>
    </location>
</feature>
<feature type="region of interest" description="Disordered" evidence="1">
    <location>
        <begin position="73"/>
        <end position="93"/>
    </location>
</feature>
<dbReference type="EMBL" id="SNRW01023199">
    <property type="protein sequence ID" value="KAA6363213.1"/>
    <property type="molecule type" value="Genomic_DNA"/>
</dbReference>
<reference evidence="2 3" key="1">
    <citation type="submission" date="2019-03" db="EMBL/GenBank/DDBJ databases">
        <title>Single cell metagenomics reveals metabolic interactions within the superorganism composed of flagellate Streblomastix strix and complex community of Bacteroidetes bacteria on its surface.</title>
        <authorList>
            <person name="Treitli S.C."/>
            <person name="Kolisko M."/>
            <person name="Husnik F."/>
            <person name="Keeling P."/>
            <person name="Hampl V."/>
        </authorList>
    </citation>
    <scope>NUCLEOTIDE SEQUENCE [LARGE SCALE GENOMIC DNA]</scope>
    <source>
        <strain evidence="2">ST1C</strain>
    </source>
</reference>
<proteinExistence type="predicted"/>
<feature type="non-terminal residue" evidence="2">
    <location>
        <position position="591"/>
    </location>
</feature>
<gene>
    <name evidence="2" type="ORF">EZS28_041260</name>
</gene>
<sequence>ARTGVVVRPHPSRHPGQGRARGADTRQPLKVQPLRQPLGRFPARALRDHPPSRYVGTSAPLVASPRPHACLRRQSAAASTPTPVGARSSPHRARTLRTALFPRGSPARESAPMLRRPAIPCARLTACFYGNFVPLDVTGMRQTLRRGVLFVPTMAASGQQQPFASSAQFCRLRTFDHHMQKLEAARSSVEIARSWLSKGQPGWALRCSNSALMGYLSIGVAEHSDLDSFKRWLEEQEVTKLLTQHCTTLRMLADAVDRGATPGSTLGGAYGHLAIAHLASLVEADEVESALVSTSIRADVYGLSTPLWRLYSATYSKMLGSENSAEPVAKTSGSRWRGLEKYWQGYITLMAARTTGGNLEAQVQVVDELFVARNKDMKLDDGYEIEGTGLHPTKLDFRKLSILAPRIRSNTQASALGQAPLPLWPVSRSWWSGTVGQKQPLNGPRKMTKTIEEAGAFYALDLISPEELVDVADAAMSSGREAEALTWLAIESDKSRSTVGPLFEQALRELGVATLPASECCIVVATVWARQVQAGTLDPVMFGFMVGGLDKHPGFPPELAHIVQDAMWHEERPTAYGYPADYGTYQQECKA</sequence>
<evidence type="ECO:0000313" key="3">
    <source>
        <dbReference type="Proteomes" id="UP000324800"/>
    </source>
</evidence>